<dbReference type="Proteomes" id="UP000308836">
    <property type="component" value="Unassembled WGS sequence"/>
</dbReference>
<organism evidence="1 2">
    <name type="scientific">Dubosiella muris</name>
    <dbReference type="NCBI Taxonomy" id="3038133"/>
    <lineage>
        <taxon>Bacteria</taxon>
        <taxon>Bacillati</taxon>
        <taxon>Bacillota</taxon>
        <taxon>Erysipelotrichia</taxon>
        <taxon>Erysipelotrichales</taxon>
        <taxon>Erysipelotrichaceae</taxon>
        <taxon>Dubosiella</taxon>
    </lineage>
</organism>
<evidence type="ECO:0000313" key="1">
    <source>
        <dbReference type="EMBL" id="TGY64241.1"/>
    </source>
</evidence>
<keyword evidence="2" id="KW-1185">Reference proteome</keyword>
<dbReference type="EMBL" id="SRYG01000047">
    <property type="protein sequence ID" value="TGY64241.1"/>
    <property type="molecule type" value="Genomic_DNA"/>
</dbReference>
<gene>
    <name evidence="1" type="ORF">E5336_12205</name>
</gene>
<accession>A0AC61R3T5</accession>
<evidence type="ECO:0000313" key="2">
    <source>
        <dbReference type="Proteomes" id="UP000308836"/>
    </source>
</evidence>
<name>A0AC61R3T5_9FIRM</name>
<protein>
    <submittedName>
        <fullName evidence="1">Uncharacterized protein</fullName>
    </submittedName>
</protein>
<proteinExistence type="predicted"/>
<reference evidence="1" key="1">
    <citation type="submission" date="2019-04" db="EMBL/GenBank/DDBJ databases">
        <title>Microbes associate with the intestines of laboratory mice.</title>
        <authorList>
            <person name="Navarre W."/>
            <person name="Wong E."/>
            <person name="Huang K."/>
            <person name="Tropini C."/>
            <person name="Ng K."/>
            <person name="Yu B."/>
        </authorList>
    </citation>
    <scope>NUCLEOTIDE SEQUENCE</scope>
    <source>
        <strain evidence="1">NM09_H32</strain>
    </source>
</reference>
<sequence length="159" mass="17310">MRNQWKRALGVCGLAGILLAGVSATSAYFTTYTTTSGSGSIELGNITHIVEETEGHIYRKDIQIQNEEGSGPVFVRVKLFYGDRSDLSFELGEGWSLGTDGFYYYDDALEATQSTSVLRVSIARVGADAEKPQDFNVVVVAESTPALYDEQGNPAPDWN</sequence>
<comment type="caution">
    <text evidence="1">The sequence shown here is derived from an EMBL/GenBank/DDBJ whole genome shotgun (WGS) entry which is preliminary data.</text>
</comment>